<comment type="function">
    <text evidence="5">Located on the platform of the 30S subunit, it bridges several disparate RNA helices of the 16S rRNA. Forms part of the Shine-Dalgarno cleft in the 70S ribosome.</text>
</comment>
<dbReference type="EMBL" id="PEYO01000002">
    <property type="protein sequence ID" value="PIU03997.1"/>
    <property type="molecule type" value="Genomic_DNA"/>
</dbReference>
<proteinExistence type="inferred from homology"/>
<dbReference type="GO" id="GO:0005840">
    <property type="term" value="C:ribosome"/>
    <property type="evidence" value="ECO:0007669"/>
    <property type="project" value="UniProtKB-KW"/>
</dbReference>
<dbReference type="PROSITE" id="PS00054">
    <property type="entry name" value="RIBOSOMAL_S11"/>
    <property type="match status" value="1"/>
</dbReference>
<keyword evidence="2 5" id="KW-0689">Ribosomal protein</keyword>
<sequence length="122" mass="13134">MASKAKKQIVFSKIFVTATFNNTLATATDLEGNVLAWETTGSSGFKGTRKSTPFAATVTVKKLTDKLVGMGIKEVEVYIKGPGPGRDAALRSIRASGLKMNMIADITPIPHNGTRPKKKRRV</sequence>
<protein>
    <recommendedName>
        <fullName evidence="4 5">Small ribosomal subunit protein uS11</fullName>
    </recommendedName>
</protein>
<keyword evidence="5" id="KW-0699">rRNA-binding</keyword>
<evidence type="ECO:0000256" key="3">
    <source>
        <dbReference type="ARBA" id="ARBA00023274"/>
    </source>
</evidence>
<dbReference type="GO" id="GO:1990904">
    <property type="term" value="C:ribonucleoprotein complex"/>
    <property type="evidence" value="ECO:0007669"/>
    <property type="project" value="UniProtKB-KW"/>
</dbReference>
<evidence type="ECO:0000256" key="4">
    <source>
        <dbReference type="ARBA" id="ARBA00035160"/>
    </source>
</evidence>
<evidence type="ECO:0000313" key="7">
    <source>
        <dbReference type="EMBL" id="PIU03997.1"/>
    </source>
</evidence>
<dbReference type="InterPro" id="IPR036967">
    <property type="entry name" value="Ribosomal_uS11_sf"/>
</dbReference>
<dbReference type="Pfam" id="PF00411">
    <property type="entry name" value="Ribosomal_S11"/>
    <property type="match status" value="1"/>
</dbReference>
<evidence type="ECO:0000256" key="5">
    <source>
        <dbReference type="HAMAP-Rule" id="MF_01310"/>
    </source>
</evidence>
<dbReference type="AlphaFoldDB" id="A0A2M6XED6"/>
<gene>
    <name evidence="5" type="primary">rpsK</name>
    <name evidence="7" type="ORF">COT44_00540</name>
</gene>
<dbReference type="GO" id="GO:0019843">
    <property type="term" value="F:rRNA binding"/>
    <property type="evidence" value="ECO:0007669"/>
    <property type="project" value="UniProtKB-UniRule"/>
</dbReference>
<name>A0A2M6XED6_9BACT</name>
<dbReference type="HAMAP" id="MF_01310">
    <property type="entry name" value="Ribosomal_uS11"/>
    <property type="match status" value="1"/>
</dbReference>
<dbReference type="NCBIfam" id="NF003698">
    <property type="entry name" value="PRK05309.1"/>
    <property type="match status" value="1"/>
</dbReference>
<dbReference type="InterPro" id="IPR001971">
    <property type="entry name" value="Ribosomal_uS11"/>
</dbReference>
<dbReference type="GO" id="GO:0006412">
    <property type="term" value="P:translation"/>
    <property type="evidence" value="ECO:0007669"/>
    <property type="project" value="UniProtKB-UniRule"/>
</dbReference>
<accession>A0A2M6XED6</accession>
<organism evidence="7 8">
    <name type="scientific">Candidatus Shapirobacteria bacterium CG08_land_8_20_14_0_20_39_18</name>
    <dbReference type="NCBI Taxonomy" id="1974883"/>
    <lineage>
        <taxon>Bacteria</taxon>
        <taxon>Candidatus Shapironibacteriota</taxon>
    </lineage>
</organism>
<evidence type="ECO:0000256" key="1">
    <source>
        <dbReference type="ARBA" id="ARBA00006194"/>
    </source>
</evidence>
<dbReference type="PANTHER" id="PTHR11759">
    <property type="entry name" value="40S RIBOSOMAL PROTEIN S14/30S RIBOSOMAL PROTEIN S11"/>
    <property type="match status" value="1"/>
</dbReference>
<keyword evidence="5" id="KW-0694">RNA-binding</keyword>
<dbReference type="PIRSF" id="PIRSF002131">
    <property type="entry name" value="Ribosomal_S11"/>
    <property type="match status" value="1"/>
</dbReference>
<comment type="similarity">
    <text evidence="1 5 6">Belongs to the universal ribosomal protein uS11 family.</text>
</comment>
<comment type="caution">
    <text evidence="7">The sequence shown here is derived from an EMBL/GenBank/DDBJ whole genome shotgun (WGS) entry which is preliminary data.</text>
</comment>
<dbReference type="InterPro" id="IPR018102">
    <property type="entry name" value="Ribosomal_uS11_CS"/>
</dbReference>
<evidence type="ECO:0000256" key="2">
    <source>
        <dbReference type="ARBA" id="ARBA00022980"/>
    </source>
</evidence>
<evidence type="ECO:0000313" key="8">
    <source>
        <dbReference type="Proteomes" id="UP000228996"/>
    </source>
</evidence>
<dbReference type="GO" id="GO:0003735">
    <property type="term" value="F:structural constituent of ribosome"/>
    <property type="evidence" value="ECO:0007669"/>
    <property type="project" value="InterPro"/>
</dbReference>
<keyword evidence="3 5" id="KW-0687">Ribonucleoprotein</keyword>
<dbReference type="Proteomes" id="UP000228996">
    <property type="component" value="Unassembled WGS sequence"/>
</dbReference>
<evidence type="ECO:0000256" key="6">
    <source>
        <dbReference type="RuleBase" id="RU003629"/>
    </source>
</evidence>
<reference evidence="8" key="1">
    <citation type="submission" date="2017-09" db="EMBL/GenBank/DDBJ databases">
        <title>Depth-based differentiation of microbial function through sediment-hosted aquifers and enrichment of novel symbionts in the deep terrestrial subsurface.</title>
        <authorList>
            <person name="Probst A.J."/>
            <person name="Ladd B."/>
            <person name="Jarett J.K."/>
            <person name="Geller-Mcgrath D.E."/>
            <person name="Sieber C.M.K."/>
            <person name="Emerson J.B."/>
            <person name="Anantharaman K."/>
            <person name="Thomas B.C."/>
            <person name="Malmstrom R."/>
            <person name="Stieglmeier M."/>
            <person name="Klingl A."/>
            <person name="Woyke T."/>
            <person name="Ryan C.M."/>
            <person name="Banfield J.F."/>
        </authorList>
    </citation>
    <scope>NUCLEOTIDE SEQUENCE [LARGE SCALE GENOMIC DNA]</scope>
</reference>
<dbReference type="Gene3D" id="3.30.420.80">
    <property type="entry name" value="Ribosomal protein S11"/>
    <property type="match status" value="1"/>
</dbReference>
<comment type="subunit">
    <text evidence="5">Part of the 30S ribosomal subunit. Interacts with proteins S7 and S18. Binds to IF-3.</text>
</comment>
<dbReference type="SUPFAM" id="SSF53137">
    <property type="entry name" value="Translational machinery components"/>
    <property type="match status" value="1"/>
</dbReference>